<keyword evidence="1" id="KW-0472">Membrane</keyword>
<dbReference type="Gene3D" id="1.10.3730.20">
    <property type="match status" value="2"/>
</dbReference>
<feature type="transmembrane region" description="Helical" evidence="1">
    <location>
        <begin position="9"/>
        <end position="30"/>
    </location>
</feature>
<accession>A0ABV7IXF9</accession>
<dbReference type="PANTHER" id="PTHR22911:SF103">
    <property type="entry name" value="BLR2811 PROTEIN"/>
    <property type="match status" value="1"/>
</dbReference>
<evidence type="ECO:0000313" key="3">
    <source>
        <dbReference type="EMBL" id="MFC3180056.1"/>
    </source>
</evidence>
<feature type="transmembrane region" description="Helical" evidence="1">
    <location>
        <begin position="251"/>
        <end position="275"/>
    </location>
</feature>
<feature type="transmembrane region" description="Helical" evidence="1">
    <location>
        <begin position="123"/>
        <end position="140"/>
    </location>
</feature>
<evidence type="ECO:0000259" key="2">
    <source>
        <dbReference type="Pfam" id="PF00892"/>
    </source>
</evidence>
<comment type="caution">
    <text evidence="3">The sequence shown here is derived from an EMBL/GenBank/DDBJ whole genome shotgun (WGS) entry which is preliminary data.</text>
</comment>
<evidence type="ECO:0000256" key="1">
    <source>
        <dbReference type="SAM" id="Phobius"/>
    </source>
</evidence>
<dbReference type="SUPFAM" id="SSF103481">
    <property type="entry name" value="Multidrug resistance efflux transporter EmrE"/>
    <property type="match status" value="2"/>
</dbReference>
<keyword evidence="1" id="KW-0812">Transmembrane</keyword>
<dbReference type="RefSeq" id="WP_380071690.1">
    <property type="nucleotide sequence ID" value="NZ_JBHRTO010000001.1"/>
</dbReference>
<organism evidence="3 4">
    <name type="scientific">Cypionkella sinensis</name>
    <dbReference type="NCBI Taxonomy" id="1756043"/>
    <lineage>
        <taxon>Bacteria</taxon>
        <taxon>Pseudomonadati</taxon>
        <taxon>Pseudomonadota</taxon>
        <taxon>Alphaproteobacteria</taxon>
        <taxon>Rhodobacterales</taxon>
        <taxon>Paracoccaceae</taxon>
        <taxon>Cypionkella</taxon>
    </lineage>
</organism>
<feature type="transmembrane region" description="Helical" evidence="1">
    <location>
        <begin position="146"/>
        <end position="168"/>
    </location>
</feature>
<name>A0ABV7IXF9_9RHOB</name>
<dbReference type="Proteomes" id="UP001595547">
    <property type="component" value="Unassembled WGS sequence"/>
</dbReference>
<feature type="domain" description="EamA" evidence="2">
    <location>
        <begin position="149"/>
        <end position="297"/>
    </location>
</feature>
<dbReference type="InterPro" id="IPR037185">
    <property type="entry name" value="EmrE-like"/>
</dbReference>
<protein>
    <submittedName>
        <fullName evidence="3">DMT family transporter</fullName>
    </submittedName>
</protein>
<dbReference type="PANTHER" id="PTHR22911">
    <property type="entry name" value="ACYL-MALONYL CONDENSING ENZYME-RELATED"/>
    <property type="match status" value="1"/>
</dbReference>
<feature type="transmembrane region" description="Helical" evidence="1">
    <location>
        <begin position="76"/>
        <end position="95"/>
    </location>
</feature>
<feature type="transmembrane region" description="Helical" evidence="1">
    <location>
        <begin position="281"/>
        <end position="299"/>
    </location>
</feature>
<feature type="transmembrane region" description="Helical" evidence="1">
    <location>
        <begin position="227"/>
        <end position="244"/>
    </location>
</feature>
<feature type="domain" description="EamA" evidence="2">
    <location>
        <begin position="8"/>
        <end position="140"/>
    </location>
</feature>
<feature type="transmembrane region" description="Helical" evidence="1">
    <location>
        <begin position="36"/>
        <end position="55"/>
    </location>
</feature>
<dbReference type="EMBL" id="JBHRTO010000001">
    <property type="protein sequence ID" value="MFC3180056.1"/>
    <property type="molecule type" value="Genomic_DNA"/>
</dbReference>
<reference evidence="4" key="1">
    <citation type="journal article" date="2019" name="Int. J. Syst. Evol. Microbiol.">
        <title>The Global Catalogue of Microorganisms (GCM) 10K type strain sequencing project: providing services to taxonomists for standard genome sequencing and annotation.</title>
        <authorList>
            <consortium name="The Broad Institute Genomics Platform"/>
            <consortium name="The Broad Institute Genome Sequencing Center for Infectious Disease"/>
            <person name="Wu L."/>
            <person name="Ma J."/>
        </authorList>
    </citation>
    <scope>NUCLEOTIDE SEQUENCE [LARGE SCALE GENOMIC DNA]</scope>
    <source>
        <strain evidence="4">KCTC 52039</strain>
    </source>
</reference>
<keyword evidence="1" id="KW-1133">Transmembrane helix</keyword>
<feature type="transmembrane region" description="Helical" evidence="1">
    <location>
        <begin position="101"/>
        <end position="118"/>
    </location>
</feature>
<gene>
    <name evidence="3" type="ORF">ACFOGH_03555</name>
</gene>
<feature type="transmembrane region" description="Helical" evidence="1">
    <location>
        <begin position="180"/>
        <end position="199"/>
    </location>
</feature>
<dbReference type="InterPro" id="IPR000620">
    <property type="entry name" value="EamA_dom"/>
</dbReference>
<proteinExistence type="predicted"/>
<sequence length="313" mass="33965">MRSTATSLGILYLIAGISVFSVQDLILKLISGGYPLYQAMIIRGLTSIPFLLAFAHFDGGLRTLFSAGVGKMLLRGLVMFVAYFSFYIALAGLPLPTTVALYYSGPLFITVLSVLFLAEKVSAVSWIAVLTGFLGVIIMVRPGSDLFDWAALLPILSGLTYAMSMIAARKMGGTETAAALAFWSTVIFLSGAALMAFYYHDGSHTNTSHASLAFLTRGWITPTTRDLGLMMACGVVASMGLWLLTQAYRIAAASVVAPFEYLGLIWSVLWGWLFWRDWPDMQGWIGIGIIAGAGLFVLMNERRKSPQRAEALP</sequence>
<dbReference type="Pfam" id="PF00892">
    <property type="entry name" value="EamA"/>
    <property type="match status" value="2"/>
</dbReference>
<keyword evidence="4" id="KW-1185">Reference proteome</keyword>
<evidence type="ECO:0000313" key="4">
    <source>
        <dbReference type="Proteomes" id="UP001595547"/>
    </source>
</evidence>